<evidence type="ECO:0000256" key="3">
    <source>
        <dbReference type="ARBA" id="ARBA00022833"/>
    </source>
</evidence>
<dbReference type="Proteomes" id="UP000434957">
    <property type="component" value="Unassembled WGS sequence"/>
</dbReference>
<accession>A0A6A4B258</accession>
<sequence>MVLTSSQICSMLFREVGNGFYKCTTCDKQYKKGNGYTNLLNHLRRNHDDYEQEAEEASRRQNPLRLHLVSSRTRDLYRWIEWVVCDRLPFAFVERRLTRLNTALSLVSEDTLSKYIGLIFELLELRVARELPAAFGLVIDGWTSSNRHYVAVFAVFDSDSTGITGGGVGTDYFDDLECSSRRFLLLAFSPLEVEEDLGAQSQYDLIADTLSRYNKPWSAVKFLVGDNCSVNQYIGRKEGAIPFIGCSSHRFNLAVKDFMKTEDELISKVHALMSKLRTIKGRALLRRVSHLSPLLRNDTRWSSTYEMVVRYVKLQPAITQLGHDLLVDHEVQPLLLRRAEHERVKALEKDLVKFEGVTQALQKSTLTMSAVRRLFDQVVKEYPALKSRLGATAQIVNNPHLEQGLVKLQRGEALTIAERSACAGFRSTALERAPAQEDGNSSIVKAAFKKKKAPKRSHYVDVAYVPPTSNECERFFSAAKLVLSDVR</sequence>
<feature type="non-terminal residue" evidence="5">
    <location>
        <position position="487"/>
    </location>
</feature>
<evidence type="ECO:0000259" key="4">
    <source>
        <dbReference type="Pfam" id="PF02892"/>
    </source>
</evidence>
<name>A0A6A4B258_9STRA</name>
<keyword evidence="2" id="KW-0863">Zinc-finger</keyword>
<keyword evidence="1" id="KW-0479">Metal-binding</keyword>
<dbReference type="GO" id="GO:0003677">
    <property type="term" value="F:DNA binding"/>
    <property type="evidence" value="ECO:0007669"/>
    <property type="project" value="InterPro"/>
</dbReference>
<dbReference type="InterPro" id="IPR012337">
    <property type="entry name" value="RNaseH-like_sf"/>
</dbReference>
<dbReference type="AlphaFoldDB" id="A0A6A4B258"/>
<keyword evidence="3" id="KW-0862">Zinc</keyword>
<dbReference type="EMBL" id="QXFT01006860">
    <property type="protein sequence ID" value="KAE9267783.1"/>
    <property type="molecule type" value="Genomic_DNA"/>
</dbReference>
<dbReference type="PANTHER" id="PTHR40866">
    <property type="entry name" value="BED-TYPE DOMAIN-CONTAINING PROTEIN"/>
    <property type="match status" value="1"/>
</dbReference>
<protein>
    <recommendedName>
        <fullName evidence="4">BED-type domain-containing protein</fullName>
    </recommendedName>
</protein>
<dbReference type="GO" id="GO:0008270">
    <property type="term" value="F:zinc ion binding"/>
    <property type="evidence" value="ECO:0007669"/>
    <property type="project" value="UniProtKB-KW"/>
</dbReference>
<proteinExistence type="predicted"/>
<reference evidence="5 6" key="1">
    <citation type="submission" date="2018-08" db="EMBL/GenBank/DDBJ databases">
        <title>Genomic investigation of the strawberry pathogen Phytophthora fragariae indicates pathogenicity is determined by transcriptional variation in three key races.</title>
        <authorList>
            <person name="Adams T.M."/>
            <person name="Armitage A.D."/>
            <person name="Sobczyk M.K."/>
            <person name="Bates H.J."/>
            <person name="Dunwell J.M."/>
            <person name="Nellist C.F."/>
            <person name="Harrison R.J."/>
        </authorList>
    </citation>
    <scope>NUCLEOTIDE SEQUENCE [LARGE SCALE GENOMIC DNA]</scope>
    <source>
        <strain evidence="5 6">SCRP333</strain>
    </source>
</reference>
<evidence type="ECO:0000256" key="1">
    <source>
        <dbReference type="ARBA" id="ARBA00022723"/>
    </source>
</evidence>
<organism evidence="5 6">
    <name type="scientific">Phytophthora rubi</name>
    <dbReference type="NCBI Taxonomy" id="129364"/>
    <lineage>
        <taxon>Eukaryota</taxon>
        <taxon>Sar</taxon>
        <taxon>Stramenopiles</taxon>
        <taxon>Oomycota</taxon>
        <taxon>Peronosporomycetes</taxon>
        <taxon>Peronosporales</taxon>
        <taxon>Peronosporaceae</taxon>
        <taxon>Phytophthora</taxon>
    </lineage>
</organism>
<feature type="domain" description="BED-type" evidence="4">
    <location>
        <begin position="13"/>
        <end position="47"/>
    </location>
</feature>
<comment type="caution">
    <text evidence="5">The sequence shown here is derived from an EMBL/GenBank/DDBJ whole genome shotgun (WGS) entry which is preliminary data.</text>
</comment>
<keyword evidence="6" id="KW-1185">Reference proteome</keyword>
<gene>
    <name evidence="5" type="ORF">PR003_g31660</name>
</gene>
<dbReference type="PANTHER" id="PTHR40866:SF1">
    <property type="entry name" value="BED-TYPE DOMAIN-CONTAINING PROTEIN"/>
    <property type="match status" value="1"/>
</dbReference>
<evidence type="ECO:0000313" key="6">
    <source>
        <dbReference type="Proteomes" id="UP000434957"/>
    </source>
</evidence>
<evidence type="ECO:0000256" key="2">
    <source>
        <dbReference type="ARBA" id="ARBA00022771"/>
    </source>
</evidence>
<dbReference type="InterPro" id="IPR003656">
    <property type="entry name" value="Znf_BED"/>
</dbReference>
<dbReference type="SUPFAM" id="SSF53098">
    <property type="entry name" value="Ribonuclease H-like"/>
    <property type="match status" value="1"/>
</dbReference>
<dbReference type="Pfam" id="PF02892">
    <property type="entry name" value="zf-BED"/>
    <property type="match status" value="1"/>
</dbReference>
<evidence type="ECO:0000313" key="5">
    <source>
        <dbReference type="EMBL" id="KAE9267783.1"/>
    </source>
</evidence>